<organism evidence="3 4">
    <name type="scientific">Parascardovia denticolens DSM 10105 = JCM 12538</name>
    <dbReference type="NCBI Taxonomy" id="864564"/>
    <lineage>
        <taxon>Bacteria</taxon>
        <taxon>Bacillati</taxon>
        <taxon>Actinomycetota</taxon>
        <taxon>Actinomycetes</taxon>
        <taxon>Bifidobacteriales</taxon>
        <taxon>Bifidobacteriaceae</taxon>
        <taxon>Parascardovia</taxon>
    </lineage>
</organism>
<feature type="transmembrane region" description="Helical" evidence="2">
    <location>
        <begin position="57"/>
        <end position="83"/>
    </location>
</feature>
<keyword evidence="2" id="KW-0472">Membrane</keyword>
<feature type="transmembrane region" description="Helical" evidence="2">
    <location>
        <begin position="692"/>
        <end position="710"/>
    </location>
</feature>
<feature type="transmembrane region" description="Helical" evidence="2">
    <location>
        <begin position="287"/>
        <end position="305"/>
    </location>
</feature>
<feature type="transmembrane region" description="Helical" evidence="2">
    <location>
        <begin position="232"/>
        <end position="253"/>
    </location>
</feature>
<feature type="transmembrane region" description="Helical" evidence="2">
    <location>
        <begin position="647"/>
        <end position="664"/>
    </location>
</feature>
<feature type="transmembrane region" description="Helical" evidence="2">
    <location>
        <begin position="260"/>
        <end position="281"/>
    </location>
</feature>
<protein>
    <recommendedName>
        <fullName evidence="5">Sortase B cell surface sorting signal</fullName>
    </recommendedName>
</protein>
<dbReference type="Pfam" id="PF19484">
    <property type="entry name" value="DUF6020"/>
    <property type="match status" value="1"/>
</dbReference>
<evidence type="ECO:0000256" key="2">
    <source>
        <dbReference type="SAM" id="Phobius"/>
    </source>
</evidence>
<proteinExistence type="predicted"/>
<feature type="transmembrane region" description="Helical" evidence="2">
    <location>
        <begin position="161"/>
        <end position="181"/>
    </location>
</feature>
<comment type="caution">
    <text evidence="3">The sequence shown here is derived from an EMBL/GenBank/DDBJ whole genome shotgun (WGS) entry which is preliminary data.</text>
</comment>
<feature type="region of interest" description="Disordered" evidence="1">
    <location>
        <begin position="32"/>
        <end position="53"/>
    </location>
</feature>
<dbReference type="InterPro" id="IPR046062">
    <property type="entry name" value="DUF6020"/>
</dbReference>
<dbReference type="eggNOG" id="ENOG5032VVG">
    <property type="taxonomic scope" value="Bacteria"/>
</dbReference>
<feature type="transmembrane region" description="Helical" evidence="2">
    <location>
        <begin position="103"/>
        <end position="126"/>
    </location>
</feature>
<feature type="transmembrane region" description="Helical" evidence="2">
    <location>
        <begin position="360"/>
        <end position="380"/>
    </location>
</feature>
<evidence type="ECO:0000256" key="1">
    <source>
        <dbReference type="SAM" id="MobiDB-lite"/>
    </source>
</evidence>
<keyword evidence="2" id="KW-0812">Transmembrane</keyword>
<feature type="transmembrane region" description="Helical" evidence="2">
    <location>
        <begin position="314"/>
        <end position="331"/>
    </location>
</feature>
<dbReference type="AlphaFoldDB" id="E6JZ27"/>
<feature type="transmembrane region" description="Helical" evidence="2">
    <location>
        <begin position="669"/>
        <end position="686"/>
    </location>
</feature>
<dbReference type="Proteomes" id="UP000004946">
    <property type="component" value="Chromosome"/>
</dbReference>
<accession>E6JZ27</accession>
<name>E6JZ27_PARDN</name>
<feature type="transmembrane region" description="Helical" evidence="2">
    <location>
        <begin position="337"/>
        <end position="353"/>
    </location>
</feature>
<keyword evidence="4" id="KW-1185">Reference proteome</keyword>
<evidence type="ECO:0000313" key="4">
    <source>
        <dbReference type="Proteomes" id="UP000004946"/>
    </source>
</evidence>
<keyword evidence="2" id="KW-1133">Transmembrane helix</keyword>
<gene>
    <name evidence="3" type="ORF">HMPREF0620_0126</name>
</gene>
<sequence>MKSKSNSINPHGESGLAMAAALNDAAASPAASTSPAAGMVNPPASTGTPDQLQGDRLLGPAGVISLILAAAFTGLIVAGTVIVSLRLDDNVAGLPHTHERLHALLRTGLISGLVAFLLSGLVFAWAERVSRRSQPKNDRPWRNRVFGPSPVMGFFSAFKKYGWIFFLLILLAWIPYICLTWPGVLRDDTLAQFFQSQGVRGYYTRHPLMGTFIFGLFWRLGQAWGHVSWGLGAYTVVQAIGLAFDCSLVLVYLRKRGAPLIFLWLVTLFFACSYPIVASIPTMSKDSLWALVMTPLSLIFIEACLTRGKVLKRLPVLLTFVILAFLFLAIKRTGVEILLFSGFFLTVLTLASHSGGKAGLAVISSLLLPLVLANALWAPLSQKVTGATTWSPVELYGLFTQPLARLERTRPEAMTKEEKAEVNRYMDLATAADRYNLHREDETMYTANSEALEDHKVDFALLAARIGLKNKGNAATFLMSTLYVWRLWLSVNGGVRYPMDSGYIFSPSYMSQWGREVHSPLDAYETTEDLRAEGRLTLESEPWWRRLAVATVTARLDLDSASQPVRRNGFAVCMRALRSQEVQENQQEQAVLDAAGPQVRFERQPVKALSEKAMKETCLAEQEAESTVAAQTQGGDGLPWDSSVRSLALYTVFLPLGVGLFLLFRRRWAALTAWTFLAAFVIQLFLSPAALTWYAIPLFFVLPAFVGLIFEPKAAGRKTAGREKVKREEA</sequence>
<dbReference type="HOGENOM" id="CLU_022806_0_0_11"/>
<dbReference type="EMBL" id="AEON01000001">
    <property type="protein sequence ID" value="EFT83121.1"/>
    <property type="molecule type" value="Genomic_DNA"/>
</dbReference>
<evidence type="ECO:0008006" key="5">
    <source>
        <dbReference type="Google" id="ProtNLM"/>
    </source>
</evidence>
<evidence type="ECO:0000313" key="3">
    <source>
        <dbReference type="EMBL" id="EFT83121.1"/>
    </source>
</evidence>
<reference evidence="3 4" key="1">
    <citation type="submission" date="2010-12" db="EMBL/GenBank/DDBJ databases">
        <authorList>
            <person name="Muzny D."/>
            <person name="Qin X."/>
            <person name="Buhay C."/>
            <person name="Dugan-Rocha S."/>
            <person name="Ding Y."/>
            <person name="Chen G."/>
            <person name="Hawes A."/>
            <person name="Holder M."/>
            <person name="Jhangiani S."/>
            <person name="Johnson A."/>
            <person name="Khan Z."/>
            <person name="Li Z."/>
            <person name="Liu W."/>
            <person name="Liu X."/>
            <person name="Perez L."/>
            <person name="Shen H."/>
            <person name="Wang Q."/>
            <person name="Watt J."/>
            <person name="Xi L."/>
            <person name="Xin Y."/>
            <person name="Zhou J."/>
            <person name="Deng J."/>
            <person name="Jiang H."/>
            <person name="Liu Y."/>
            <person name="Qu J."/>
            <person name="Song X.-Z."/>
            <person name="Zhang L."/>
            <person name="Villasana D."/>
            <person name="Johnson A."/>
            <person name="Liu J."/>
            <person name="Liyanage D."/>
            <person name="Lorensuhewa L."/>
            <person name="Robinson T."/>
            <person name="Song A."/>
            <person name="Song B.-B."/>
            <person name="Dinh H."/>
            <person name="Thornton R."/>
            <person name="Coyle M."/>
            <person name="Francisco L."/>
            <person name="Jackson L."/>
            <person name="Javaid M."/>
            <person name="Korchina V."/>
            <person name="Kovar C."/>
            <person name="Mata R."/>
            <person name="Mathew T."/>
            <person name="Ngo R."/>
            <person name="Nguyen L."/>
            <person name="Nguyen N."/>
            <person name="Okwuonu G."/>
            <person name="Ongeri F."/>
            <person name="Pham C."/>
            <person name="Simmons D."/>
            <person name="Wilczek-Boney K."/>
            <person name="Hale W."/>
            <person name="Jakkamsetti A."/>
            <person name="Pham P."/>
            <person name="Ruth R."/>
            <person name="San Lucas F."/>
            <person name="Warren J."/>
            <person name="Zhang J."/>
            <person name="Zhao Z."/>
            <person name="Zhou C."/>
            <person name="Zhu D."/>
            <person name="Lee S."/>
            <person name="Bess C."/>
            <person name="Blankenburg K."/>
            <person name="Forbes L."/>
            <person name="Fu Q."/>
            <person name="Gubbala S."/>
            <person name="Hirani K."/>
            <person name="Jayaseelan J.C."/>
            <person name="Lara F."/>
            <person name="Munidasa M."/>
            <person name="Palculict T."/>
            <person name="Patil S."/>
            <person name="Pu L.-L."/>
            <person name="Saada N."/>
            <person name="Tang L."/>
            <person name="Weissenberger G."/>
            <person name="Zhu Y."/>
            <person name="Hemphill L."/>
            <person name="Shang Y."/>
            <person name="Youmans B."/>
            <person name="Ayvaz T."/>
            <person name="Ross M."/>
            <person name="Santibanez J."/>
            <person name="Aqrawi P."/>
            <person name="Gross S."/>
            <person name="Joshi V."/>
            <person name="Fowler G."/>
            <person name="Nazareth L."/>
            <person name="Reid J."/>
            <person name="Worley K."/>
            <person name="Petrosino J."/>
            <person name="Highlander S."/>
            <person name="Gibbs R."/>
        </authorList>
    </citation>
    <scope>NUCLEOTIDE SEQUENCE [LARGE SCALE GENOMIC DNA]</scope>
    <source>
        <strain evidence="3 4">DSM 10105</strain>
    </source>
</reference>